<keyword evidence="2" id="KW-1185">Reference proteome</keyword>
<dbReference type="AlphaFoldDB" id="A0A2G8JZM6"/>
<sequence>MEISDEYLDAHGGWGRMSNIDNTKSSLFTPRLNAVKRDNPNRKDNPVQTRNVYYYCRKPGHFWKQCRLAPKSFVPTMAMLVDIVRESCNVDEDWCSQTDRSNRDLNYYSDQDLQEPNESVDDLSINQDSPTVVSFTKVSDTVGGVIQNDKFEFKCGHRIPIISAISKEIKSNMPTAEGFVCKRKLMVLRDTGCNRVVVKRHLERNSHVQSTD</sequence>
<name>A0A2G8JZM6_STIJA</name>
<accession>A0A2G8JZM6</accession>
<dbReference type="EMBL" id="MRZV01001042">
    <property type="protein sequence ID" value="PIK41190.1"/>
    <property type="molecule type" value="Genomic_DNA"/>
</dbReference>
<gene>
    <name evidence="1" type="ORF">BSL78_21962</name>
</gene>
<reference evidence="1 2" key="1">
    <citation type="journal article" date="2017" name="PLoS Biol.">
        <title>The sea cucumber genome provides insights into morphological evolution and visceral regeneration.</title>
        <authorList>
            <person name="Zhang X."/>
            <person name="Sun L."/>
            <person name="Yuan J."/>
            <person name="Sun Y."/>
            <person name="Gao Y."/>
            <person name="Zhang L."/>
            <person name="Li S."/>
            <person name="Dai H."/>
            <person name="Hamel J.F."/>
            <person name="Liu C."/>
            <person name="Yu Y."/>
            <person name="Liu S."/>
            <person name="Lin W."/>
            <person name="Guo K."/>
            <person name="Jin S."/>
            <person name="Xu P."/>
            <person name="Storey K.B."/>
            <person name="Huan P."/>
            <person name="Zhang T."/>
            <person name="Zhou Y."/>
            <person name="Zhang J."/>
            <person name="Lin C."/>
            <person name="Li X."/>
            <person name="Xing L."/>
            <person name="Huo D."/>
            <person name="Sun M."/>
            <person name="Wang L."/>
            <person name="Mercier A."/>
            <person name="Li F."/>
            <person name="Yang H."/>
            <person name="Xiang J."/>
        </authorList>
    </citation>
    <scope>NUCLEOTIDE SEQUENCE [LARGE SCALE GENOMIC DNA]</scope>
    <source>
        <strain evidence="1">Shaxun</strain>
        <tissue evidence="1">Muscle</tissue>
    </source>
</reference>
<proteinExistence type="predicted"/>
<evidence type="ECO:0000313" key="2">
    <source>
        <dbReference type="Proteomes" id="UP000230750"/>
    </source>
</evidence>
<evidence type="ECO:0000313" key="1">
    <source>
        <dbReference type="EMBL" id="PIK41190.1"/>
    </source>
</evidence>
<comment type="caution">
    <text evidence="1">The sequence shown here is derived from an EMBL/GenBank/DDBJ whole genome shotgun (WGS) entry which is preliminary data.</text>
</comment>
<dbReference type="Proteomes" id="UP000230750">
    <property type="component" value="Unassembled WGS sequence"/>
</dbReference>
<evidence type="ECO:0008006" key="3">
    <source>
        <dbReference type="Google" id="ProtNLM"/>
    </source>
</evidence>
<organism evidence="1 2">
    <name type="scientific">Stichopus japonicus</name>
    <name type="common">Sea cucumber</name>
    <dbReference type="NCBI Taxonomy" id="307972"/>
    <lineage>
        <taxon>Eukaryota</taxon>
        <taxon>Metazoa</taxon>
        <taxon>Echinodermata</taxon>
        <taxon>Eleutherozoa</taxon>
        <taxon>Echinozoa</taxon>
        <taxon>Holothuroidea</taxon>
        <taxon>Aspidochirotacea</taxon>
        <taxon>Aspidochirotida</taxon>
        <taxon>Stichopodidae</taxon>
        <taxon>Apostichopus</taxon>
    </lineage>
</organism>
<protein>
    <recommendedName>
        <fullName evidence="3">CCHC-type domain-containing protein</fullName>
    </recommendedName>
</protein>